<name>A0A195CQV3_9HYME</name>
<reference evidence="1 2" key="1">
    <citation type="submission" date="2016-03" db="EMBL/GenBank/DDBJ databases">
        <title>Cyphomyrmex costatus WGS genome.</title>
        <authorList>
            <person name="Nygaard S."/>
            <person name="Hu H."/>
            <person name="Boomsma J."/>
            <person name="Zhang G."/>
        </authorList>
    </citation>
    <scope>NUCLEOTIDE SEQUENCE [LARGE SCALE GENOMIC DNA]</scope>
    <source>
        <strain evidence="1">MS0001</strain>
        <tissue evidence="1">Whole body</tissue>
    </source>
</reference>
<gene>
    <name evidence="1" type="ORF">ALC62_06176</name>
</gene>
<dbReference type="InterPro" id="IPR038765">
    <property type="entry name" value="Papain-like_cys_pep_sf"/>
</dbReference>
<sequence length="171" mass="20016">MWTNLTKDQPCVTKISECSSHECQKEIRNISVLGVNHQIIHKKGFMCLEEALHHNFQIKNVKCQRSECPGRRTEYAKFNLHLYIELDIRVSLDANTGISCQLKDFPITINILKQEYRLAGVIAYTSQHYIAYTRRIYGTWRIYNDLMKSKQYCNEEKKIEPHAAIYIISSS</sequence>
<proteinExistence type="predicted"/>
<dbReference type="AlphaFoldDB" id="A0A195CQV3"/>
<accession>A0A195CQV3</accession>
<evidence type="ECO:0000313" key="1">
    <source>
        <dbReference type="EMBL" id="KYN03081.1"/>
    </source>
</evidence>
<dbReference type="EMBL" id="KQ977394">
    <property type="protein sequence ID" value="KYN03081.1"/>
    <property type="molecule type" value="Genomic_DNA"/>
</dbReference>
<evidence type="ECO:0000313" key="2">
    <source>
        <dbReference type="Proteomes" id="UP000078542"/>
    </source>
</evidence>
<organism evidence="1 2">
    <name type="scientific">Cyphomyrmex costatus</name>
    <dbReference type="NCBI Taxonomy" id="456900"/>
    <lineage>
        <taxon>Eukaryota</taxon>
        <taxon>Metazoa</taxon>
        <taxon>Ecdysozoa</taxon>
        <taxon>Arthropoda</taxon>
        <taxon>Hexapoda</taxon>
        <taxon>Insecta</taxon>
        <taxon>Pterygota</taxon>
        <taxon>Neoptera</taxon>
        <taxon>Endopterygota</taxon>
        <taxon>Hymenoptera</taxon>
        <taxon>Apocrita</taxon>
        <taxon>Aculeata</taxon>
        <taxon>Formicoidea</taxon>
        <taxon>Formicidae</taxon>
        <taxon>Myrmicinae</taxon>
        <taxon>Cyphomyrmex</taxon>
    </lineage>
</organism>
<keyword evidence="2" id="KW-1185">Reference proteome</keyword>
<dbReference type="SUPFAM" id="SSF54001">
    <property type="entry name" value="Cysteine proteinases"/>
    <property type="match status" value="1"/>
</dbReference>
<dbReference type="Proteomes" id="UP000078542">
    <property type="component" value="Unassembled WGS sequence"/>
</dbReference>
<protein>
    <submittedName>
        <fullName evidence="1">Uncharacterized protein</fullName>
    </submittedName>
</protein>